<dbReference type="AlphaFoldDB" id="A0A161PGH1"/>
<dbReference type="InterPro" id="IPR036425">
    <property type="entry name" value="MoaB/Mog-like_dom_sf"/>
</dbReference>
<dbReference type="PANTHER" id="PTHR43232:SF2">
    <property type="entry name" value="MOLYBDENUM COFACTOR BIOSYNTHESIS PROTEIN B"/>
    <property type="match status" value="1"/>
</dbReference>
<dbReference type="Gene3D" id="3.40.980.10">
    <property type="entry name" value="MoaB/Mog-like domain"/>
    <property type="match status" value="1"/>
</dbReference>
<dbReference type="RefSeq" id="WP_061948593.1">
    <property type="nucleotide sequence ID" value="NZ_LTAO01000012.1"/>
</dbReference>
<dbReference type="NCBIfam" id="TIGR00177">
    <property type="entry name" value="molyb_syn"/>
    <property type="match status" value="1"/>
</dbReference>
<gene>
    <name evidence="8" type="ORF">AZF04_06015</name>
</gene>
<dbReference type="SMART" id="SM00852">
    <property type="entry name" value="MoCF_biosynth"/>
    <property type="match status" value="1"/>
</dbReference>
<dbReference type="EMBL" id="LTAO01000012">
    <property type="protein sequence ID" value="KYG32317.1"/>
    <property type="molecule type" value="Genomic_DNA"/>
</dbReference>
<dbReference type="OrthoDB" id="9784492at2"/>
<evidence type="ECO:0000256" key="5">
    <source>
        <dbReference type="ARBA" id="ARBA00023150"/>
    </source>
</evidence>
<evidence type="ECO:0000256" key="4">
    <source>
        <dbReference type="ARBA" id="ARBA00015262"/>
    </source>
</evidence>
<protein>
    <recommendedName>
        <fullName evidence="4 6">Molybdenum cofactor biosynthesis protein B</fullName>
    </recommendedName>
</protein>
<keyword evidence="9" id="KW-1185">Reference proteome</keyword>
<reference evidence="8" key="1">
    <citation type="submission" date="2016-02" db="EMBL/GenBank/DDBJ databases">
        <title>Genome sequence of Bacillus trypoxylicola KCTC 13244(T).</title>
        <authorList>
            <person name="Jeong H."/>
            <person name="Park S.-H."/>
            <person name="Choi S.-K."/>
        </authorList>
    </citation>
    <scope>NUCLEOTIDE SEQUENCE [LARGE SCALE GENOMIC DNA]</scope>
    <source>
        <strain evidence="8">KCTC 13244</strain>
    </source>
</reference>
<dbReference type="PIRSF" id="PIRSF006443">
    <property type="entry name" value="MoaB"/>
    <property type="match status" value="1"/>
</dbReference>
<comment type="caution">
    <text evidence="8">The sequence shown here is derived from an EMBL/GenBank/DDBJ whole genome shotgun (WGS) entry which is preliminary data.</text>
</comment>
<comment type="pathway">
    <text evidence="2 6">Cofactor biosynthesis; molybdopterin biosynthesis.</text>
</comment>
<dbReference type="SUPFAM" id="SSF53218">
    <property type="entry name" value="Molybdenum cofactor biosynthesis proteins"/>
    <property type="match status" value="1"/>
</dbReference>
<evidence type="ECO:0000256" key="6">
    <source>
        <dbReference type="PIRNR" id="PIRNR006443"/>
    </source>
</evidence>
<dbReference type="STRING" id="519424.AZF04_06015"/>
<dbReference type="PROSITE" id="PS01078">
    <property type="entry name" value="MOCF_BIOSYNTHESIS_1"/>
    <property type="match status" value="1"/>
</dbReference>
<comment type="similarity">
    <text evidence="3 6">Belongs to the MoaB/Mog family.</text>
</comment>
<dbReference type="PANTHER" id="PTHR43232">
    <property type="entry name" value="MOLYBDENUM COFACTOR BIOSYNTHESIS PROTEIN B"/>
    <property type="match status" value="1"/>
</dbReference>
<dbReference type="Proteomes" id="UP000075806">
    <property type="component" value="Unassembled WGS sequence"/>
</dbReference>
<dbReference type="GO" id="GO:0006777">
    <property type="term" value="P:Mo-molybdopterin cofactor biosynthetic process"/>
    <property type="evidence" value="ECO:0007669"/>
    <property type="project" value="UniProtKB-UniRule"/>
</dbReference>
<dbReference type="Pfam" id="PF00994">
    <property type="entry name" value="MoCF_biosynth"/>
    <property type="match status" value="1"/>
</dbReference>
<accession>A0A161PGH1</accession>
<evidence type="ECO:0000313" key="8">
    <source>
        <dbReference type="EMBL" id="KYG32317.1"/>
    </source>
</evidence>
<organism evidence="8 9">
    <name type="scientific">Alkalihalobacillus trypoxylicola</name>
    <dbReference type="NCBI Taxonomy" id="519424"/>
    <lineage>
        <taxon>Bacteria</taxon>
        <taxon>Bacillati</taxon>
        <taxon>Bacillota</taxon>
        <taxon>Bacilli</taxon>
        <taxon>Bacillales</taxon>
        <taxon>Bacillaceae</taxon>
        <taxon>Alkalihalobacillus</taxon>
    </lineage>
</organism>
<dbReference type="GO" id="GO:0005829">
    <property type="term" value="C:cytosol"/>
    <property type="evidence" value="ECO:0007669"/>
    <property type="project" value="TreeGrafter"/>
</dbReference>
<dbReference type="InterPro" id="IPR012245">
    <property type="entry name" value="MoaB"/>
</dbReference>
<evidence type="ECO:0000256" key="3">
    <source>
        <dbReference type="ARBA" id="ARBA00006112"/>
    </source>
</evidence>
<dbReference type="UniPathway" id="UPA00344"/>
<proteinExistence type="inferred from homology"/>
<evidence type="ECO:0000256" key="1">
    <source>
        <dbReference type="ARBA" id="ARBA00003487"/>
    </source>
</evidence>
<comment type="function">
    <text evidence="1 6">May be involved in the biosynthesis of molybdopterin.</text>
</comment>
<evidence type="ECO:0000313" key="9">
    <source>
        <dbReference type="Proteomes" id="UP000075806"/>
    </source>
</evidence>
<sequence length="171" mass="18860">MSTKHLENRPLHCSVLTISDTRTTDNDSGGKLIIDMLKHAGHIIEDYEIIKDEKLWIEEKVKSIATKKGLDVILLTGGTGIANRDVTIEAVKPLLDKEIPGFGELFRYLSFTEDIGTPAMLTRAIAGTYDHKAIFALPGSKGAITLALKKLIIPELAHVVYEIQKDIHNGM</sequence>
<dbReference type="CDD" id="cd00886">
    <property type="entry name" value="MogA_MoaB"/>
    <property type="match status" value="1"/>
</dbReference>
<evidence type="ECO:0000259" key="7">
    <source>
        <dbReference type="SMART" id="SM00852"/>
    </source>
</evidence>
<name>A0A161PGH1_9BACI</name>
<evidence type="ECO:0000256" key="2">
    <source>
        <dbReference type="ARBA" id="ARBA00005046"/>
    </source>
</evidence>
<keyword evidence="5 6" id="KW-0501">Molybdenum cofactor biosynthesis</keyword>
<feature type="domain" description="MoaB/Mog" evidence="7">
    <location>
        <begin position="14"/>
        <end position="159"/>
    </location>
</feature>
<dbReference type="InterPro" id="IPR008284">
    <property type="entry name" value="MoCF_biosynth_CS"/>
</dbReference>
<dbReference type="InterPro" id="IPR001453">
    <property type="entry name" value="MoaB/Mog_dom"/>
</dbReference>
<dbReference type="FunFam" id="3.40.980.10:FF:000006">
    <property type="entry name" value="Molybdenum cofactor biosynthesis protein B"/>
    <property type="match status" value="1"/>
</dbReference>